<accession>A0A6C0AXX5</accession>
<dbReference type="CDD" id="cd18037">
    <property type="entry name" value="DEXSc_Pif1_like"/>
    <property type="match status" value="1"/>
</dbReference>
<dbReference type="GO" id="GO:0000723">
    <property type="term" value="P:telomere maintenance"/>
    <property type="evidence" value="ECO:0007669"/>
    <property type="project" value="InterPro"/>
</dbReference>
<protein>
    <recommendedName>
        <fullName evidence="1">AAA+ ATPase domain-containing protein</fullName>
    </recommendedName>
</protein>
<feature type="domain" description="AAA+ ATPase" evidence="1">
    <location>
        <begin position="25"/>
        <end position="184"/>
    </location>
</feature>
<name>A0A6C0AXX5_9ZZZZ</name>
<reference evidence="2" key="1">
    <citation type="journal article" date="2020" name="Nature">
        <title>Giant virus diversity and host interactions through global metagenomics.</title>
        <authorList>
            <person name="Schulz F."/>
            <person name="Roux S."/>
            <person name="Paez-Espino D."/>
            <person name="Jungbluth S."/>
            <person name="Walsh D.A."/>
            <person name="Denef V.J."/>
            <person name="McMahon K.D."/>
            <person name="Konstantinidis K.T."/>
            <person name="Eloe-Fadrosh E.A."/>
            <person name="Kyrpides N.C."/>
            <person name="Woyke T."/>
        </authorList>
    </citation>
    <scope>NUCLEOTIDE SEQUENCE</scope>
    <source>
        <strain evidence="2">GVMAG-S-ERX556022-25</strain>
    </source>
</reference>
<organism evidence="2">
    <name type="scientific">viral metagenome</name>
    <dbReference type="NCBI Taxonomy" id="1070528"/>
    <lineage>
        <taxon>unclassified sequences</taxon>
        <taxon>metagenomes</taxon>
        <taxon>organismal metagenomes</taxon>
    </lineage>
</organism>
<dbReference type="InterPro" id="IPR027417">
    <property type="entry name" value="P-loop_NTPase"/>
</dbReference>
<dbReference type="GO" id="GO:0003678">
    <property type="term" value="F:DNA helicase activity"/>
    <property type="evidence" value="ECO:0007669"/>
    <property type="project" value="InterPro"/>
</dbReference>
<dbReference type="CDD" id="cd18809">
    <property type="entry name" value="SF1_C_RecD"/>
    <property type="match status" value="1"/>
</dbReference>
<dbReference type="Gene3D" id="3.40.50.300">
    <property type="entry name" value="P-loop containing nucleotide triphosphate hydrolases"/>
    <property type="match status" value="2"/>
</dbReference>
<dbReference type="PANTHER" id="PTHR47642:SF5">
    <property type="entry name" value="ATP-DEPENDENT DNA HELICASE"/>
    <property type="match status" value="1"/>
</dbReference>
<sequence length="455" mass="51767">MTTINSEIKRFLPIEQELAINKYISGENVFITGPGGTGKTHIIKEIVNHAKTNNKVYKVCALTGCAAILLMCNAITIHAFSGIGLASGTINQVVDKVIKNKYKTLNWSKVDILIVDEVSMLSLKLFKILDIIARKIKRKPNIPFGGIQLVFSGDFYQLPPVGDVNDPESTQFCFETPLWNETFPIENQIQFKTIFRQTDPKYIKILNNIRIGKITKSTIKLLTECTKKEYTYENQPTKLLPRKHDTNIINNYEFNKLDATNEKTYSLSVVSTKELELTCDEIDNLSLFTDKEKEYEVEYLMDNIMVEKEIKFRIGTIVMCVVNMNLDDPTPIINGSQGIITEFVGNYPVVKFNNGITKVMTEHIWKSERLPGIAVKQIPLIYAWAITIHKSQGLTLDKALIDIGYQIFECGQTYVALSRIKSLEGLYLKGFDYKKIIINKKVQLFYSKLDNNIVS</sequence>
<dbReference type="EMBL" id="MN738810">
    <property type="protein sequence ID" value="QHS84622.1"/>
    <property type="molecule type" value="Genomic_DNA"/>
</dbReference>
<dbReference type="InterPro" id="IPR003593">
    <property type="entry name" value="AAA+_ATPase"/>
</dbReference>
<dbReference type="GO" id="GO:0006281">
    <property type="term" value="P:DNA repair"/>
    <property type="evidence" value="ECO:0007669"/>
    <property type="project" value="InterPro"/>
</dbReference>
<dbReference type="AlphaFoldDB" id="A0A6C0AXX5"/>
<dbReference type="Pfam" id="PF05970">
    <property type="entry name" value="PIF1"/>
    <property type="match status" value="1"/>
</dbReference>
<dbReference type="InterPro" id="IPR010285">
    <property type="entry name" value="DNA_helicase_pif1-like_DEAD"/>
</dbReference>
<evidence type="ECO:0000313" key="2">
    <source>
        <dbReference type="EMBL" id="QHS84622.1"/>
    </source>
</evidence>
<dbReference type="PANTHER" id="PTHR47642">
    <property type="entry name" value="ATP-DEPENDENT DNA HELICASE"/>
    <property type="match status" value="1"/>
</dbReference>
<proteinExistence type="predicted"/>
<dbReference type="InterPro" id="IPR051055">
    <property type="entry name" value="PIF1_helicase"/>
</dbReference>
<dbReference type="SUPFAM" id="SSF52540">
    <property type="entry name" value="P-loop containing nucleoside triphosphate hydrolases"/>
    <property type="match status" value="2"/>
</dbReference>
<evidence type="ECO:0000259" key="1">
    <source>
        <dbReference type="SMART" id="SM00382"/>
    </source>
</evidence>
<dbReference type="SMART" id="SM00382">
    <property type="entry name" value="AAA"/>
    <property type="match status" value="1"/>
</dbReference>